<feature type="transmembrane region" description="Helical" evidence="11">
    <location>
        <begin position="31"/>
        <end position="54"/>
    </location>
</feature>
<keyword evidence="7" id="KW-0809">Transit peptide</keyword>
<evidence type="ECO:0000256" key="5">
    <source>
        <dbReference type="ARBA" id="ARBA00022692"/>
    </source>
</evidence>
<sequence length="506" mass="56500">MAFWFLFIILLGLATYLMVQHSVAQITRTPVWLLWLVLMTPAFLLSGWTLMYGAKQPPPPALIIWSLFASTLLYWMLFQWGRRVPRDTQTETQAQGSESQPTIQPPAEPIVRPIEPTEETQLRNCFPWSVYYVQNIEYRPQAVICRGQLRTQASNAYQQIKTNIEAQFGDRFLLIFQEGLNEKPFFVLVPNVQAAKERNTPRRDQERLTRPGLALLLLVATLLTTTLVGIEIAGVALPPLWEIGSLLKVISNPDVLFKGLPYALGLMTILGIHELGHYLTAKFYKIRSTLPYFIPIPFFLGTFGAFIQMRSPIPNRKALFDISIAGPIAGFVVTLPLLIWGLAHSDVVSITEKTRLLNPDALNPKYSILLALLSKLALGSQLTAQSALDLHPVAVAGFLGLIVTALNLMPVGQLDGGHIVHAMFGQRTAIVIGQIARVLLLLLSLVREEFLVWAIILLFMPLIDEPALNDVTELDNKRDIWGLLAMALLIVIILPLPQAIANFLQI</sequence>
<keyword evidence="14" id="KW-1185">Reference proteome</keyword>
<evidence type="ECO:0000256" key="10">
    <source>
        <dbReference type="SAM" id="MobiDB-lite"/>
    </source>
</evidence>
<dbReference type="Proteomes" id="UP000604661">
    <property type="component" value="Unassembled WGS sequence"/>
</dbReference>
<comment type="cofactor">
    <cofactor evidence="1">
        <name>Zn(2+)</name>
        <dbReference type="ChEBI" id="CHEBI:29105"/>
    </cofactor>
</comment>
<evidence type="ECO:0000256" key="7">
    <source>
        <dbReference type="ARBA" id="ARBA00022946"/>
    </source>
</evidence>
<feature type="transmembrane region" description="Helical" evidence="11">
    <location>
        <begin position="60"/>
        <end position="78"/>
    </location>
</feature>
<evidence type="ECO:0000256" key="9">
    <source>
        <dbReference type="ARBA" id="ARBA00023136"/>
    </source>
</evidence>
<feature type="region of interest" description="Disordered" evidence="10">
    <location>
        <begin position="88"/>
        <end position="109"/>
    </location>
</feature>
<evidence type="ECO:0000256" key="4">
    <source>
        <dbReference type="ARBA" id="ARBA00022670"/>
    </source>
</evidence>
<dbReference type="CDD" id="cd06160">
    <property type="entry name" value="S2P-M50_like_2"/>
    <property type="match status" value="1"/>
</dbReference>
<evidence type="ECO:0000256" key="8">
    <source>
        <dbReference type="ARBA" id="ARBA00022989"/>
    </source>
</evidence>
<dbReference type="GO" id="GO:0008233">
    <property type="term" value="F:peptidase activity"/>
    <property type="evidence" value="ECO:0007669"/>
    <property type="project" value="UniProtKB-KW"/>
</dbReference>
<evidence type="ECO:0000313" key="13">
    <source>
        <dbReference type="EMBL" id="MBD2563518.1"/>
    </source>
</evidence>
<dbReference type="Pfam" id="PF02163">
    <property type="entry name" value="Peptidase_M50"/>
    <property type="match status" value="1"/>
</dbReference>
<feature type="transmembrane region" description="Helical" evidence="11">
    <location>
        <begin position="322"/>
        <end position="343"/>
    </location>
</feature>
<dbReference type="PANTHER" id="PTHR31412">
    <property type="entry name" value="ZINC METALLOPROTEASE EGY1"/>
    <property type="match status" value="1"/>
</dbReference>
<gene>
    <name evidence="13" type="ORF">H6G95_23465</name>
</gene>
<comment type="caution">
    <text evidence="13">The sequence shown here is derived from an EMBL/GenBank/DDBJ whole genome shotgun (WGS) entry which is preliminary data.</text>
</comment>
<dbReference type="InterPro" id="IPR008915">
    <property type="entry name" value="Peptidase_M50"/>
</dbReference>
<reference evidence="13 14" key="1">
    <citation type="journal article" date="2020" name="ISME J.">
        <title>Comparative genomics reveals insights into cyanobacterial evolution and habitat adaptation.</title>
        <authorList>
            <person name="Chen M.Y."/>
            <person name="Teng W.K."/>
            <person name="Zhao L."/>
            <person name="Hu C.X."/>
            <person name="Zhou Y.K."/>
            <person name="Han B.P."/>
            <person name="Song L.R."/>
            <person name="Shu W.S."/>
        </authorList>
    </citation>
    <scope>NUCLEOTIDE SEQUENCE [LARGE SCALE GENOMIC DNA]</scope>
    <source>
        <strain evidence="13 14">FACHB-391</strain>
    </source>
</reference>
<comment type="subcellular location">
    <subcellularLocation>
        <location evidence="2">Membrane</location>
        <topology evidence="2">Multi-pass membrane protein</topology>
    </subcellularLocation>
</comment>
<dbReference type="GO" id="GO:0006508">
    <property type="term" value="P:proteolysis"/>
    <property type="evidence" value="ECO:0007669"/>
    <property type="project" value="UniProtKB-KW"/>
</dbReference>
<proteinExistence type="inferred from homology"/>
<name>A0ABR8F034_NOSLI</name>
<protein>
    <submittedName>
        <fullName evidence="13">Site-2 protease family protein</fullName>
    </submittedName>
</protein>
<feature type="domain" description="Peptidase M50" evidence="12">
    <location>
        <begin position="263"/>
        <end position="429"/>
    </location>
</feature>
<keyword evidence="4 13" id="KW-0645">Protease</keyword>
<evidence type="ECO:0000313" key="14">
    <source>
        <dbReference type="Proteomes" id="UP000604661"/>
    </source>
</evidence>
<evidence type="ECO:0000256" key="3">
    <source>
        <dbReference type="ARBA" id="ARBA00007931"/>
    </source>
</evidence>
<evidence type="ECO:0000256" key="2">
    <source>
        <dbReference type="ARBA" id="ARBA00004141"/>
    </source>
</evidence>
<feature type="transmembrane region" description="Helical" evidence="11">
    <location>
        <begin position="6"/>
        <end position="24"/>
    </location>
</feature>
<evidence type="ECO:0000256" key="6">
    <source>
        <dbReference type="ARBA" id="ARBA00022801"/>
    </source>
</evidence>
<accession>A0ABR8F034</accession>
<evidence type="ECO:0000256" key="1">
    <source>
        <dbReference type="ARBA" id="ARBA00001947"/>
    </source>
</evidence>
<organism evidence="13 14">
    <name type="scientific">Nostoc linckia FACHB-391</name>
    <dbReference type="NCBI Taxonomy" id="2692906"/>
    <lineage>
        <taxon>Bacteria</taxon>
        <taxon>Bacillati</taxon>
        <taxon>Cyanobacteriota</taxon>
        <taxon>Cyanophyceae</taxon>
        <taxon>Nostocales</taxon>
        <taxon>Nostocaceae</taxon>
        <taxon>Nostoc</taxon>
    </lineage>
</organism>
<evidence type="ECO:0000256" key="11">
    <source>
        <dbReference type="SAM" id="Phobius"/>
    </source>
</evidence>
<keyword evidence="6" id="KW-0378">Hydrolase</keyword>
<keyword evidence="8 11" id="KW-1133">Transmembrane helix</keyword>
<comment type="similarity">
    <text evidence="3">Belongs to the peptidase M50B family.</text>
</comment>
<dbReference type="RefSeq" id="WP_190896750.1">
    <property type="nucleotide sequence ID" value="NZ_JACJTE010000031.1"/>
</dbReference>
<feature type="compositionally biased region" description="Polar residues" evidence="10">
    <location>
        <begin position="90"/>
        <end position="102"/>
    </location>
</feature>
<dbReference type="InterPro" id="IPR044838">
    <property type="entry name" value="EGY1-like"/>
</dbReference>
<dbReference type="EMBL" id="JACJTE010000031">
    <property type="protein sequence ID" value="MBD2563518.1"/>
    <property type="molecule type" value="Genomic_DNA"/>
</dbReference>
<keyword evidence="9 11" id="KW-0472">Membrane</keyword>
<feature type="transmembrane region" description="Helical" evidence="11">
    <location>
        <begin position="212"/>
        <end position="240"/>
    </location>
</feature>
<feature type="transmembrane region" description="Helical" evidence="11">
    <location>
        <begin position="292"/>
        <end position="310"/>
    </location>
</feature>
<feature type="transmembrane region" description="Helical" evidence="11">
    <location>
        <begin position="480"/>
        <end position="500"/>
    </location>
</feature>
<keyword evidence="5 11" id="KW-0812">Transmembrane</keyword>
<feature type="transmembrane region" description="Helical" evidence="11">
    <location>
        <begin position="260"/>
        <end position="280"/>
    </location>
</feature>
<evidence type="ECO:0000259" key="12">
    <source>
        <dbReference type="Pfam" id="PF02163"/>
    </source>
</evidence>
<dbReference type="PANTHER" id="PTHR31412:SF0">
    <property type="entry name" value="ZINC METALLOPROTEASE EGY1, CHLOROPLASTIC-RELATED"/>
    <property type="match status" value="1"/>
</dbReference>